<keyword evidence="2" id="KW-0812">Transmembrane</keyword>
<gene>
    <name evidence="3" type="ORF">D6D85_08015</name>
</gene>
<dbReference type="AlphaFoldDB" id="A0A429GKV2"/>
<dbReference type="Proteomes" id="UP000277582">
    <property type="component" value="Unassembled WGS sequence"/>
</dbReference>
<proteinExistence type="predicted"/>
<keyword evidence="2" id="KW-1133">Transmembrane helix</keyword>
<accession>A0A429GKV2</accession>
<organism evidence="3 4">
    <name type="scientific">Candidatus Methanodesulfokora washburnensis</name>
    <dbReference type="NCBI Taxonomy" id="2478471"/>
    <lineage>
        <taxon>Archaea</taxon>
        <taxon>Thermoproteota</taxon>
        <taxon>Candidatus Korarchaeia</taxon>
        <taxon>Candidatus Korarchaeia incertae sedis</taxon>
        <taxon>Candidatus Methanodesulfokora</taxon>
    </lineage>
</organism>
<evidence type="ECO:0000313" key="3">
    <source>
        <dbReference type="EMBL" id="RSN74465.1"/>
    </source>
</evidence>
<evidence type="ECO:0008006" key="5">
    <source>
        <dbReference type="Google" id="ProtNLM"/>
    </source>
</evidence>
<evidence type="ECO:0000256" key="1">
    <source>
        <dbReference type="SAM" id="MobiDB-lite"/>
    </source>
</evidence>
<dbReference type="OrthoDB" id="147991at2157"/>
<keyword evidence="4" id="KW-1185">Reference proteome</keyword>
<dbReference type="RefSeq" id="WP_125671481.1">
    <property type="nucleotide sequence ID" value="NZ_RCOS01000094.1"/>
</dbReference>
<protein>
    <recommendedName>
        <fullName evidence="5">DUF3821 domain-containing protein</fullName>
    </recommendedName>
</protein>
<feature type="region of interest" description="Disordered" evidence="1">
    <location>
        <begin position="194"/>
        <end position="220"/>
    </location>
</feature>
<evidence type="ECO:0000256" key="2">
    <source>
        <dbReference type="SAM" id="Phobius"/>
    </source>
</evidence>
<comment type="caution">
    <text evidence="3">The sequence shown here is derived from an EMBL/GenBank/DDBJ whole genome shotgun (WGS) entry which is preliminary data.</text>
</comment>
<sequence length="708" mass="78015">MKKIATLLLVLLLLPGLINTRAASTPMPIIVKEYLNATIVTDGSGHYYCGPWNVTGYIIVMNNKTGETISDIWVPIDTTAAKFTLSESNVTAPGYAVVKFNSSSYKPPDYVLDQNPDMNTFMHITQLRSGDSVTVKYVKYYTTGCPPLLLNESMNPSKIVNGVNTTVNVTLTVKNNIGSDVHVKVVKILPSDGGKEGWKNEAGNPSFTGSSGTTSPSGSAVGFSLDRKRLYWTKNGNWPDDWFTLPKDQTGKTSFNISGTPDLSEVGGNTKKIPLGTVYLYFYMPHTYTGLKIGKVFAVGNADVEVKKRQHTTPTIWNETLVFYDTSGVFKYDLFNATLWATEGDTPDSTLISDSKHSDQTFNITQLLPGEIYTWPSNGSFSFTYSGVPKIWGLAKFRISNDQNKGWWNYTNATYSTDSSGNSTYQVIEEIWAVRGYLVKARKEIRANYTNPNATVGCYLIGISLSNIGEWMSPYVEMYDVVPSGFKPSPVSTEGNMVFKPLEMLAYDANSASPPDFSLKHTSTEYTGYVWKSYPLPAPQLGFAEYFKGTGLANNKTVTVVLNDTTQKSWIVYPVYEGGTLKICNKTDGTPTCYVEGEEFTVDKTKFKVIWIDNNLTSGGGYVVVSAEGNYTNLNMKVYNPVFVRYFVCGTGNYSATNLFIVGVDPRNTLDALAVSAPEARMSYGTSNFEIVFVIVAIAASIIAVRKR</sequence>
<feature type="transmembrane region" description="Helical" evidence="2">
    <location>
        <begin position="687"/>
        <end position="705"/>
    </location>
</feature>
<keyword evidence="2" id="KW-0472">Membrane</keyword>
<name>A0A429GKV2_9CREN</name>
<feature type="compositionally biased region" description="Low complexity" evidence="1">
    <location>
        <begin position="205"/>
        <end position="219"/>
    </location>
</feature>
<evidence type="ECO:0000313" key="4">
    <source>
        <dbReference type="Proteomes" id="UP000277582"/>
    </source>
</evidence>
<dbReference type="EMBL" id="RCOS01000094">
    <property type="protein sequence ID" value="RSN74465.1"/>
    <property type="molecule type" value="Genomic_DNA"/>
</dbReference>
<reference evidence="3 4" key="1">
    <citation type="submission" date="2018-10" db="EMBL/GenBank/DDBJ databases">
        <title>Co-occurring genomic capacity for anaerobic methane metabolism and dissimilatory sulfite reduction discovered in the Korarchaeota.</title>
        <authorList>
            <person name="Mckay L.J."/>
            <person name="Dlakic M."/>
            <person name="Fields M.W."/>
            <person name="Delmont T.O."/>
            <person name="Eren A.M."/>
            <person name="Jay Z.J."/>
            <person name="Klingelsmith K.B."/>
            <person name="Rusch D.B."/>
            <person name="Inskeep W.P."/>
        </authorList>
    </citation>
    <scope>NUCLEOTIDE SEQUENCE [LARGE SCALE GENOMIC DNA]</scope>
    <source>
        <strain evidence="3 4">MDKW</strain>
    </source>
</reference>